<reference evidence="1 2" key="1">
    <citation type="submission" date="2019-06" db="EMBL/GenBank/DDBJ databases">
        <title>Pseudomonas bimorpha sp. nov. isolated from bovine raw milk and skim milk concentrate.</title>
        <authorList>
            <person name="Hofmann K."/>
            <person name="Huptas C."/>
            <person name="Doll E."/>
            <person name="Scherer S."/>
            <person name="Wenning M."/>
        </authorList>
    </citation>
    <scope>NUCLEOTIDE SEQUENCE [LARGE SCALE GENOMIC DNA]</scope>
    <source>
        <strain evidence="1 2">DSM 13124</strain>
    </source>
</reference>
<dbReference type="Proteomes" id="UP000316123">
    <property type="component" value="Unassembled WGS sequence"/>
</dbReference>
<gene>
    <name evidence="1" type="ORF">FIV41_05220</name>
</gene>
<dbReference type="AlphaFoldDB" id="A0A9X9BVU5"/>
<proteinExistence type="predicted"/>
<accession>A0A9X9BVU5</accession>
<comment type="caution">
    <text evidence="1">The sequence shown here is derived from an EMBL/GenBank/DDBJ whole genome shotgun (WGS) entry which is preliminary data.</text>
</comment>
<dbReference type="OrthoDB" id="6922593at2"/>
<evidence type="ECO:0000313" key="1">
    <source>
        <dbReference type="EMBL" id="TWR62302.1"/>
    </source>
</evidence>
<dbReference type="RefSeq" id="WP_074848762.1">
    <property type="nucleotide sequence ID" value="NZ_FNSU01000004.1"/>
</dbReference>
<protein>
    <submittedName>
        <fullName evidence="1">Uncharacterized protein</fullName>
    </submittedName>
</protein>
<evidence type="ECO:0000313" key="2">
    <source>
        <dbReference type="Proteomes" id="UP000316123"/>
    </source>
</evidence>
<sequence>MPDDELRELEAKRRKALWMLANISPGDPKAFDALSILDDLDLQERKYSPNAGKTLELNQLRDCVTVQHHRSGIDIILEQTIPQPWRERFNQASIGSTRLLNGPYASDWDKFLVEWEREMQHLQDHRLAKAANS</sequence>
<name>A0A9X9BVU5_PSEMA</name>
<organism evidence="1 2">
    <name type="scientific">Pseudomonas marginalis</name>
    <name type="common">Pseudomonas panacis</name>
    <dbReference type="NCBI Taxonomy" id="298"/>
    <lineage>
        <taxon>Bacteria</taxon>
        <taxon>Pseudomonadati</taxon>
        <taxon>Pseudomonadota</taxon>
        <taxon>Gammaproteobacteria</taxon>
        <taxon>Pseudomonadales</taxon>
        <taxon>Pseudomonadaceae</taxon>
        <taxon>Pseudomonas</taxon>
    </lineage>
</organism>
<dbReference type="EMBL" id="VFEQ01000002">
    <property type="protein sequence ID" value="TWR62302.1"/>
    <property type="molecule type" value="Genomic_DNA"/>
</dbReference>